<keyword evidence="1" id="KW-0805">Transcription regulation</keyword>
<name>A0A455WHT8_MARNT</name>
<dbReference type="InterPro" id="IPR016032">
    <property type="entry name" value="Sig_transdc_resp-reg_C-effctor"/>
</dbReference>
<dbReference type="GO" id="GO:0006355">
    <property type="term" value="P:regulation of DNA-templated transcription"/>
    <property type="evidence" value="ECO:0007669"/>
    <property type="project" value="InterPro"/>
</dbReference>
<dbReference type="InterPro" id="IPR000792">
    <property type="entry name" value="Tscrpt_reg_LuxR_C"/>
</dbReference>
<dbReference type="Gene3D" id="1.10.10.10">
    <property type="entry name" value="Winged helix-like DNA-binding domain superfamily/Winged helix DNA-binding domain"/>
    <property type="match status" value="1"/>
</dbReference>
<evidence type="ECO:0000256" key="3">
    <source>
        <dbReference type="ARBA" id="ARBA00023163"/>
    </source>
</evidence>
<organism evidence="5">
    <name type="scientific">Marinobacter nauticus</name>
    <name type="common">Marinobacter hydrocarbonoclasticus</name>
    <name type="synonym">Marinobacter aquaeolei</name>
    <dbReference type="NCBI Taxonomy" id="2743"/>
    <lineage>
        <taxon>Bacteria</taxon>
        <taxon>Pseudomonadati</taxon>
        <taxon>Pseudomonadota</taxon>
        <taxon>Gammaproteobacteria</taxon>
        <taxon>Pseudomonadales</taxon>
        <taxon>Marinobacteraceae</taxon>
        <taxon>Marinobacter</taxon>
    </lineage>
</organism>
<keyword evidence="3" id="KW-0804">Transcription</keyword>
<evidence type="ECO:0000256" key="1">
    <source>
        <dbReference type="ARBA" id="ARBA00023015"/>
    </source>
</evidence>
<proteinExistence type="predicted"/>
<feature type="domain" description="HTH luxR-type" evidence="4">
    <location>
        <begin position="811"/>
        <end position="876"/>
    </location>
</feature>
<dbReference type="Pfam" id="PF00196">
    <property type="entry name" value="GerE"/>
    <property type="match status" value="1"/>
</dbReference>
<dbReference type="PANTHER" id="PTHR44688">
    <property type="entry name" value="DNA-BINDING TRANSCRIPTIONAL ACTIVATOR DEVR_DOSR"/>
    <property type="match status" value="1"/>
</dbReference>
<evidence type="ECO:0000313" key="5">
    <source>
        <dbReference type="EMBL" id="BBJ05098.1"/>
    </source>
</evidence>
<dbReference type="InterPro" id="IPR059106">
    <property type="entry name" value="WHD_MalT"/>
</dbReference>
<accession>A0A455WHT8</accession>
<dbReference type="SMART" id="SM00421">
    <property type="entry name" value="HTH_LUXR"/>
    <property type="match status" value="1"/>
</dbReference>
<dbReference type="AlphaFoldDB" id="A0A455WHT8"/>
<dbReference type="PANTHER" id="PTHR44688:SF16">
    <property type="entry name" value="DNA-BINDING TRANSCRIPTIONAL ACTIVATOR DEVR_DOSR"/>
    <property type="match status" value="1"/>
</dbReference>
<dbReference type="PROSITE" id="PS50043">
    <property type="entry name" value="HTH_LUXR_2"/>
    <property type="match status" value="1"/>
</dbReference>
<dbReference type="CDD" id="cd06170">
    <property type="entry name" value="LuxR_C_like"/>
    <property type="match status" value="1"/>
</dbReference>
<protein>
    <submittedName>
        <fullName evidence="5">GerE family transcriptional regulator</fullName>
    </submittedName>
</protein>
<dbReference type="InterPro" id="IPR036388">
    <property type="entry name" value="WH-like_DNA-bd_sf"/>
</dbReference>
<keyword evidence="2" id="KW-0238">DNA-binding</keyword>
<reference evidence="5" key="1">
    <citation type="submission" date="2019-03" db="EMBL/GenBank/DDBJ databases">
        <title>Whole genome analysis of nitrate-reducing bacteria Marinobacter hydrocarbonoclasticus YB03.</title>
        <authorList>
            <person name="Azam A.H."/>
            <person name="Yuk S.R."/>
            <person name="Kamarisima K."/>
            <person name="Miyanaga K."/>
            <person name="Tanji Y."/>
        </authorList>
    </citation>
    <scope>NUCLEOTIDE SEQUENCE</scope>
    <source>
        <strain evidence="5">YB03</strain>
    </source>
</reference>
<gene>
    <name evidence="5" type="ORF">YBY_29470</name>
</gene>
<evidence type="ECO:0000256" key="2">
    <source>
        <dbReference type="ARBA" id="ARBA00023125"/>
    </source>
</evidence>
<sequence length="878" mass="97867">MTRHSLEDWCRKMSARMWGRQRFITQGCTDRQRLGASAVPGAKVVLYRAPPGYGKSVQVALAANIRDPEHESAVYINRRSYPDARDVTDSLFAALVLYQLEGPESRGTLKSDTDTIEALRDALSNAKKTIRICLDGPGEGADNGDLIEDLICETPGNVKFFIAPGSAGALPRLSLMTGVVTYGADELAFTEGDLKEPEKLGEVTGIDGLEAGNMIQATGGWPALVRLMCQTPNPDLPPASWPETRSYFRDNLLSVLPRHARRFVCNAAMLEEISAECYDYVYKTQQADQEISFLNEKFALLAPTAASGKHLTMHPVLREYLRSVFSATQRERRSYVLKRVAFWHWRRGEYLHSINVALEASDHRWARVVSDSIILDVALRQGEIEVLRTWFEKVPARTIKKIASLSIGYAWTLYFSQQARQAEEMLASSRHPISRGLGSLDEEGWRELVKAIGKATQDELSESQTLCEKWIDAFGDRNMVGKGAALTCQAFIASSDRRFEELEELLHRAAVANQSSNQFYAFIWLKAAEIQTELFKGDIVRAMHLLRQADKTAEKIGVPKSFLSKMLGVLEVQILLEQDHHQVSPESAQASFDFALNYGVTDILWGCTQTCSRLLYHQGFRDRAMALLEQARLAASERELPRLNILTKVQLAEFTLLNNEELEPPILPDESELIFTPNQNRAIQAHIALVRSMYRLRLGKQFGVAGNYAREALQAASAISDARTRVAAQYCQALAAFALGSSKPAKRLILDANLHAEHLNCHFTPLWIKEALLSLSPLARNLFDDLPDTAEAATTKDPEVRADDLSAAPVPGHTDPVITVRQISILKCISNGMTNKAIAERLLVTEDAVKWHLKKIFSELGVTNRVQAVTEARLRGLL</sequence>
<dbReference type="EMBL" id="AP019537">
    <property type="protein sequence ID" value="BBJ05098.1"/>
    <property type="molecule type" value="Genomic_DNA"/>
</dbReference>
<dbReference type="SUPFAM" id="SSF46894">
    <property type="entry name" value="C-terminal effector domain of the bipartite response regulators"/>
    <property type="match status" value="1"/>
</dbReference>
<evidence type="ECO:0000259" key="4">
    <source>
        <dbReference type="PROSITE" id="PS50043"/>
    </source>
</evidence>
<dbReference type="PRINTS" id="PR00038">
    <property type="entry name" value="HTHLUXR"/>
</dbReference>
<dbReference type="GO" id="GO:0003677">
    <property type="term" value="F:DNA binding"/>
    <property type="evidence" value="ECO:0007669"/>
    <property type="project" value="UniProtKB-KW"/>
</dbReference>
<dbReference type="Pfam" id="PF25873">
    <property type="entry name" value="WHD_MalT"/>
    <property type="match status" value="1"/>
</dbReference>